<gene>
    <name evidence="2" type="ORF">B0T26DRAFT_651883</name>
</gene>
<feature type="compositionally biased region" description="Low complexity" evidence="1">
    <location>
        <begin position="76"/>
        <end position="85"/>
    </location>
</feature>
<sequence length="218" mass="23844">MTLKRKRSETELSFSSALSSPPRPGSSKFNFGEMATSPRPSAPSHLPSRTMKRFRDNRPSDAEVHQHTLQLLYSAQQQQNSVQTQLRPQPETPSSTVRPERHSPSDHQQRSLHSFWNMSVSASNAGTPLLASCSPLAPRNIPEGCEDCGAALGNSHANGDGITMEVDGCEEHSCGACGKIICFSCSISNLGENRRCLACAQRRVWLGGTRWATRVHVC</sequence>
<feature type="region of interest" description="Disordered" evidence="1">
    <location>
        <begin position="1"/>
        <end position="64"/>
    </location>
</feature>
<keyword evidence="3" id="KW-1185">Reference proteome</keyword>
<feature type="region of interest" description="Disordered" evidence="1">
    <location>
        <begin position="76"/>
        <end position="110"/>
    </location>
</feature>
<accession>A0AA40ADK8</accession>
<evidence type="ECO:0000313" key="3">
    <source>
        <dbReference type="Proteomes" id="UP001172101"/>
    </source>
</evidence>
<feature type="compositionally biased region" description="Basic and acidic residues" evidence="1">
    <location>
        <begin position="98"/>
        <end position="109"/>
    </location>
</feature>
<organism evidence="2 3">
    <name type="scientific">Lasiosphaeria miniovina</name>
    <dbReference type="NCBI Taxonomy" id="1954250"/>
    <lineage>
        <taxon>Eukaryota</taxon>
        <taxon>Fungi</taxon>
        <taxon>Dikarya</taxon>
        <taxon>Ascomycota</taxon>
        <taxon>Pezizomycotina</taxon>
        <taxon>Sordariomycetes</taxon>
        <taxon>Sordariomycetidae</taxon>
        <taxon>Sordariales</taxon>
        <taxon>Lasiosphaeriaceae</taxon>
        <taxon>Lasiosphaeria</taxon>
    </lineage>
</organism>
<reference evidence="2" key="1">
    <citation type="submission" date="2023-06" db="EMBL/GenBank/DDBJ databases">
        <title>Genome-scale phylogeny and comparative genomics of the fungal order Sordariales.</title>
        <authorList>
            <consortium name="Lawrence Berkeley National Laboratory"/>
            <person name="Hensen N."/>
            <person name="Bonometti L."/>
            <person name="Westerberg I."/>
            <person name="Brannstrom I.O."/>
            <person name="Guillou S."/>
            <person name="Cros-Aarteil S."/>
            <person name="Calhoun S."/>
            <person name="Haridas S."/>
            <person name="Kuo A."/>
            <person name="Mondo S."/>
            <person name="Pangilinan J."/>
            <person name="Riley R."/>
            <person name="LaButti K."/>
            <person name="Andreopoulos B."/>
            <person name="Lipzen A."/>
            <person name="Chen C."/>
            <person name="Yanf M."/>
            <person name="Daum C."/>
            <person name="Ng V."/>
            <person name="Clum A."/>
            <person name="Steindorff A."/>
            <person name="Ohm R."/>
            <person name="Martin F."/>
            <person name="Silar P."/>
            <person name="Natvig D."/>
            <person name="Lalanne C."/>
            <person name="Gautier V."/>
            <person name="Ament-velasquez S.L."/>
            <person name="Kruys A."/>
            <person name="Hutchinson M.I."/>
            <person name="Powell A.J."/>
            <person name="Barry K."/>
            <person name="Miller A.N."/>
            <person name="Grigoriev I.V."/>
            <person name="Debuchy R."/>
            <person name="Gladieux P."/>
            <person name="Thoren M.H."/>
            <person name="Johannesson H."/>
        </authorList>
    </citation>
    <scope>NUCLEOTIDE SEQUENCE</scope>
    <source>
        <strain evidence="2">SMH2392-1A</strain>
    </source>
</reference>
<evidence type="ECO:0000313" key="2">
    <source>
        <dbReference type="EMBL" id="KAK0713875.1"/>
    </source>
</evidence>
<feature type="compositionally biased region" description="Basic and acidic residues" evidence="1">
    <location>
        <begin position="53"/>
        <end position="64"/>
    </location>
</feature>
<name>A0AA40ADK8_9PEZI</name>
<protein>
    <submittedName>
        <fullName evidence="2">Uncharacterized protein</fullName>
    </submittedName>
</protein>
<dbReference type="EMBL" id="JAUIRO010000005">
    <property type="protein sequence ID" value="KAK0713875.1"/>
    <property type="molecule type" value="Genomic_DNA"/>
</dbReference>
<evidence type="ECO:0000256" key="1">
    <source>
        <dbReference type="SAM" id="MobiDB-lite"/>
    </source>
</evidence>
<dbReference type="AlphaFoldDB" id="A0AA40ADK8"/>
<dbReference type="RefSeq" id="XP_060295197.1">
    <property type="nucleotide sequence ID" value="XM_060438315.1"/>
</dbReference>
<comment type="caution">
    <text evidence="2">The sequence shown here is derived from an EMBL/GenBank/DDBJ whole genome shotgun (WGS) entry which is preliminary data.</text>
</comment>
<proteinExistence type="predicted"/>
<dbReference type="Proteomes" id="UP001172101">
    <property type="component" value="Unassembled WGS sequence"/>
</dbReference>
<dbReference type="GeneID" id="85321585"/>